<evidence type="ECO:0000256" key="1">
    <source>
        <dbReference type="SAM" id="MobiDB-lite"/>
    </source>
</evidence>
<evidence type="ECO:0000313" key="4">
    <source>
        <dbReference type="Proteomes" id="UP000440578"/>
    </source>
</evidence>
<sequence>MSAGSPCDDLLGSREARPAGSRPADRLYPGEVRPRPGWTLGCARLPVTGYAADGWMRPSWPTARRRPASGRSIHLLTLDRDNPPAKESRSDRLKKVIRTASGTGLKEWMALLLRDRKSLQLDASNICMVLHALWKKPDCRLPLLQDPEFRQKTFNAFIMDVLKAYQLSEKSSEGDKLDSSKAGRKKRKLDIKDEPVASARVSDSADILSKPAPAANGTDDGPDDADDGLDDADGGPFDAGDGLDDVNDPEWRDTSPDRTKRAGTKKSGTRKPRTPKPTTPKSSTRKLSASKPSIGKPGIPKPAAATSDDLCARVEGMMMRISGRKAWRDETVMTLAYGDEDDSGVPDSSFLFIRCTRCPELVLRDYAAIRRHFETKCHFLSCVMCDVIFNSSRLALAHLRVTHKGVVDRRLALTTVHPKLAIIDWLEHTSTLNQVISSTCPDFEQ</sequence>
<accession>A0A6A4VAN8</accession>
<name>A0A6A4VAN8_AMPAM</name>
<keyword evidence="4" id="KW-1185">Reference proteome</keyword>
<feature type="domain" description="C2H2-type" evidence="2">
    <location>
        <begin position="382"/>
        <end position="403"/>
    </location>
</feature>
<evidence type="ECO:0000259" key="2">
    <source>
        <dbReference type="PROSITE" id="PS00028"/>
    </source>
</evidence>
<feature type="compositionally biased region" description="Acidic residues" evidence="1">
    <location>
        <begin position="220"/>
        <end position="233"/>
    </location>
</feature>
<feature type="compositionally biased region" description="Low complexity" evidence="1">
    <location>
        <begin position="279"/>
        <end position="302"/>
    </location>
</feature>
<dbReference type="AlphaFoldDB" id="A0A6A4VAN8"/>
<feature type="compositionally biased region" description="Basic and acidic residues" evidence="1">
    <location>
        <begin position="249"/>
        <end position="260"/>
    </location>
</feature>
<dbReference type="Proteomes" id="UP000440578">
    <property type="component" value="Unassembled WGS sequence"/>
</dbReference>
<dbReference type="EMBL" id="VIIS01002120">
    <property type="protein sequence ID" value="KAF0288280.1"/>
    <property type="molecule type" value="Genomic_DNA"/>
</dbReference>
<organism evidence="3 4">
    <name type="scientific">Amphibalanus amphitrite</name>
    <name type="common">Striped barnacle</name>
    <name type="synonym">Balanus amphitrite</name>
    <dbReference type="NCBI Taxonomy" id="1232801"/>
    <lineage>
        <taxon>Eukaryota</taxon>
        <taxon>Metazoa</taxon>
        <taxon>Ecdysozoa</taxon>
        <taxon>Arthropoda</taxon>
        <taxon>Crustacea</taxon>
        <taxon>Multicrustacea</taxon>
        <taxon>Cirripedia</taxon>
        <taxon>Thoracica</taxon>
        <taxon>Thoracicalcarea</taxon>
        <taxon>Balanomorpha</taxon>
        <taxon>Balanoidea</taxon>
        <taxon>Balanidae</taxon>
        <taxon>Amphibalaninae</taxon>
        <taxon>Amphibalanus</taxon>
    </lineage>
</organism>
<feature type="region of interest" description="Disordered" evidence="1">
    <location>
        <begin position="1"/>
        <end position="30"/>
    </location>
</feature>
<reference evidence="3 4" key="1">
    <citation type="submission" date="2019-07" db="EMBL/GenBank/DDBJ databases">
        <title>Draft genome assembly of a fouling barnacle, Amphibalanus amphitrite (Darwin, 1854): The first reference genome for Thecostraca.</title>
        <authorList>
            <person name="Kim W."/>
        </authorList>
    </citation>
    <scope>NUCLEOTIDE SEQUENCE [LARGE SCALE GENOMIC DNA]</scope>
    <source>
        <strain evidence="3">SNU_AA5</strain>
        <tissue evidence="3">Soma without cirri and trophi</tissue>
    </source>
</reference>
<dbReference type="InterPro" id="IPR013087">
    <property type="entry name" value="Znf_C2H2_type"/>
</dbReference>
<dbReference type="OrthoDB" id="3437960at2759"/>
<feature type="compositionally biased region" description="Basic and acidic residues" evidence="1">
    <location>
        <begin position="170"/>
        <end position="181"/>
    </location>
</feature>
<evidence type="ECO:0000313" key="3">
    <source>
        <dbReference type="EMBL" id="KAF0288280.1"/>
    </source>
</evidence>
<comment type="caution">
    <text evidence="3">The sequence shown here is derived from an EMBL/GenBank/DDBJ whole genome shotgun (WGS) entry which is preliminary data.</text>
</comment>
<dbReference type="PROSITE" id="PS00028">
    <property type="entry name" value="ZINC_FINGER_C2H2_1"/>
    <property type="match status" value="1"/>
</dbReference>
<feature type="compositionally biased region" description="Basic residues" evidence="1">
    <location>
        <begin position="261"/>
        <end position="274"/>
    </location>
</feature>
<protein>
    <recommendedName>
        <fullName evidence="2">C2H2-type domain-containing protein</fullName>
    </recommendedName>
</protein>
<feature type="region of interest" description="Disordered" evidence="1">
    <location>
        <begin position="169"/>
        <end position="306"/>
    </location>
</feature>
<proteinExistence type="predicted"/>
<gene>
    <name evidence="3" type="ORF">FJT64_013350</name>
</gene>